<dbReference type="InterPro" id="IPR004509">
    <property type="entry name" value="Competence_ComEA_HhH"/>
</dbReference>
<dbReference type="InterPro" id="IPR010994">
    <property type="entry name" value="RuvA_2-like"/>
</dbReference>
<protein>
    <submittedName>
        <fullName evidence="1">Uncharacterized protein</fullName>
    </submittedName>
</protein>
<organism evidence="1 2">
    <name type="scientific">Candidatus Scalindua rubra</name>
    <dbReference type="NCBI Taxonomy" id="1872076"/>
    <lineage>
        <taxon>Bacteria</taxon>
        <taxon>Pseudomonadati</taxon>
        <taxon>Planctomycetota</taxon>
        <taxon>Candidatus Brocadiia</taxon>
        <taxon>Candidatus Brocadiales</taxon>
        <taxon>Candidatus Scalinduaceae</taxon>
        <taxon>Candidatus Scalindua</taxon>
    </lineage>
</organism>
<dbReference type="Pfam" id="PF12836">
    <property type="entry name" value="HHH_3"/>
    <property type="match status" value="1"/>
</dbReference>
<dbReference type="GO" id="GO:0015627">
    <property type="term" value="C:type II protein secretion system complex"/>
    <property type="evidence" value="ECO:0007669"/>
    <property type="project" value="TreeGrafter"/>
</dbReference>
<dbReference type="GO" id="GO:0015628">
    <property type="term" value="P:protein secretion by the type II secretion system"/>
    <property type="evidence" value="ECO:0007669"/>
    <property type="project" value="TreeGrafter"/>
</dbReference>
<dbReference type="NCBIfam" id="TIGR00426">
    <property type="entry name" value="competence protein ComEA helix-hairpin-helix repeat region"/>
    <property type="match status" value="1"/>
</dbReference>
<comment type="caution">
    <text evidence="1">The sequence shown here is derived from an EMBL/GenBank/DDBJ whole genome shotgun (WGS) entry which is preliminary data.</text>
</comment>
<accession>A0A1E3XEA4</accession>
<dbReference type="AlphaFoldDB" id="A0A1E3XEA4"/>
<evidence type="ECO:0000313" key="2">
    <source>
        <dbReference type="Proteomes" id="UP000094056"/>
    </source>
</evidence>
<sequence length="106" mass="12077">MFNKKRLLMSMIIFIFVIGFADREIISREIVYDKININTAGAFELLTLGDVDLAKANAIIKYRETYGGFKKIEELMNVPGISRDIYNINKDFITVKPGKKKVAQGE</sequence>
<dbReference type="PANTHER" id="PTHR21180:SF32">
    <property type="entry name" value="ENDONUCLEASE_EXONUCLEASE_PHOSPHATASE FAMILY DOMAIN-CONTAINING PROTEIN 1"/>
    <property type="match status" value="1"/>
</dbReference>
<dbReference type="Proteomes" id="UP000094056">
    <property type="component" value="Unassembled WGS sequence"/>
</dbReference>
<dbReference type="PANTHER" id="PTHR21180">
    <property type="entry name" value="ENDONUCLEASE/EXONUCLEASE/PHOSPHATASE FAMILY DOMAIN-CONTAINING PROTEIN 1"/>
    <property type="match status" value="1"/>
</dbReference>
<dbReference type="InterPro" id="IPR051675">
    <property type="entry name" value="Endo/Exo/Phosphatase_dom_1"/>
</dbReference>
<name>A0A1E3XEA4_9BACT</name>
<evidence type="ECO:0000313" key="1">
    <source>
        <dbReference type="EMBL" id="ODS33929.1"/>
    </source>
</evidence>
<reference evidence="1 2" key="1">
    <citation type="submission" date="2016-07" db="EMBL/GenBank/DDBJ databases">
        <title>Draft genome of Scalindua rubra, obtained from a brine-seawater interface in the Red Sea, sheds light on salt adaptation in anammox bacteria.</title>
        <authorList>
            <person name="Speth D.R."/>
            <person name="Lagkouvardos I."/>
            <person name="Wang Y."/>
            <person name="Qian P.-Y."/>
            <person name="Dutilh B.E."/>
            <person name="Jetten M.S."/>
        </authorList>
    </citation>
    <scope>NUCLEOTIDE SEQUENCE [LARGE SCALE GENOMIC DNA]</scope>
    <source>
        <strain evidence="1">BSI-1</strain>
    </source>
</reference>
<gene>
    <name evidence="1" type="ORF">SCARUB_00902</name>
</gene>
<dbReference type="SUPFAM" id="SSF47781">
    <property type="entry name" value="RuvA domain 2-like"/>
    <property type="match status" value="1"/>
</dbReference>
<dbReference type="EMBL" id="MAYW01000016">
    <property type="protein sequence ID" value="ODS33929.1"/>
    <property type="molecule type" value="Genomic_DNA"/>
</dbReference>
<dbReference type="Gene3D" id="1.10.150.280">
    <property type="entry name" value="AF1531-like domain"/>
    <property type="match status" value="1"/>
</dbReference>
<proteinExistence type="predicted"/>